<dbReference type="Proteomes" id="UP000467841">
    <property type="component" value="Unassembled WGS sequence"/>
</dbReference>
<evidence type="ECO:0000256" key="1">
    <source>
        <dbReference type="ARBA" id="ARBA00022723"/>
    </source>
</evidence>
<dbReference type="GO" id="GO:0008270">
    <property type="term" value="F:zinc ion binding"/>
    <property type="evidence" value="ECO:0007669"/>
    <property type="project" value="UniProtKB-KW"/>
</dbReference>
<organism evidence="7 8">
    <name type="scientific">Microthlaspi erraticum</name>
    <dbReference type="NCBI Taxonomy" id="1685480"/>
    <lineage>
        <taxon>Eukaryota</taxon>
        <taxon>Viridiplantae</taxon>
        <taxon>Streptophyta</taxon>
        <taxon>Embryophyta</taxon>
        <taxon>Tracheophyta</taxon>
        <taxon>Spermatophyta</taxon>
        <taxon>Magnoliopsida</taxon>
        <taxon>eudicotyledons</taxon>
        <taxon>Gunneridae</taxon>
        <taxon>Pentapetalae</taxon>
        <taxon>rosids</taxon>
        <taxon>malvids</taxon>
        <taxon>Brassicales</taxon>
        <taxon>Brassicaceae</taxon>
        <taxon>Coluteocarpeae</taxon>
        <taxon>Microthlaspi</taxon>
    </lineage>
</organism>
<dbReference type="Pfam" id="PF13639">
    <property type="entry name" value="zf-RING_2"/>
    <property type="match status" value="1"/>
</dbReference>
<evidence type="ECO:0000313" key="8">
    <source>
        <dbReference type="Proteomes" id="UP000467841"/>
    </source>
</evidence>
<dbReference type="PROSITE" id="PS50089">
    <property type="entry name" value="ZF_RING_2"/>
    <property type="match status" value="1"/>
</dbReference>
<name>A0A6D2J0X4_9BRAS</name>
<keyword evidence="5" id="KW-1133">Transmembrane helix</keyword>
<proteinExistence type="predicted"/>
<dbReference type="AlphaFoldDB" id="A0A6D2J0X4"/>
<dbReference type="InterPro" id="IPR052788">
    <property type="entry name" value="RING-type_E3_ligase_ATL"/>
</dbReference>
<dbReference type="EMBL" id="CACVBM020001101">
    <property type="protein sequence ID" value="CAA7031002.1"/>
    <property type="molecule type" value="Genomic_DNA"/>
</dbReference>
<accession>A0A6D2J0X4</accession>
<dbReference type="PROSITE" id="PS00282">
    <property type="entry name" value="KAZAL_1"/>
    <property type="match status" value="1"/>
</dbReference>
<evidence type="ECO:0000259" key="6">
    <source>
        <dbReference type="PROSITE" id="PS50089"/>
    </source>
</evidence>
<keyword evidence="1" id="KW-0479">Metal-binding</keyword>
<gene>
    <name evidence="7" type="ORF">MERR_LOCUS18237</name>
</gene>
<evidence type="ECO:0000256" key="2">
    <source>
        <dbReference type="ARBA" id="ARBA00022771"/>
    </source>
</evidence>
<reference evidence="7" key="1">
    <citation type="submission" date="2020-01" db="EMBL/GenBank/DDBJ databases">
        <authorList>
            <person name="Mishra B."/>
        </authorList>
    </citation>
    <scope>NUCLEOTIDE SEQUENCE [LARGE SCALE GENOMIC DNA]</scope>
</reference>
<comment type="caution">
    <text evidence="7">The sequence shown here is derived from an EMBL/GenBank/DDBJ whole genome shotgun (WGS) entry which is preliminary data.</text>
</comment>
<dbReference type="PANTHER" id="PTHR45798">
    <property type="entry name" value="RING-H2 FINGER PROTEIN ATL61-RELATED-RELATED"/>
    <property type="match status" value="1"/>
</dbReference>
<evidence type="ECO:0000256" key="5">
    <source>
        <dbReference type="SAM" id="Phobius"/>
    </source>
</evidence>
<keyword evidence="5" id="KW-0472">Membrane</keyword>
<dbReference type="Gene3D" id="3.30.40.10">
    <property type="entry name" value="Zinc/RING finger domain, C3HC4 (zinc finger)"/>
    <property type="match status" value="1"/>
</dbReference>
<evidence type="ECO:0000256" key="3">
    <source>
        <dbReference type="ARBA" id="ARBA00022833"/>
    </source>
</evidence>
<protein>
    <recommendedName>
        <fullName evidence="6">RING-type domain-containing protein</fullName>
    </recommendedName>
</protein>
<dbReference type="PANTHER" id="PTHR45798:SF94">
    <property type="entry name" value="E3 UBIQUITIN-PROTEIN LIGASE ATL44-RELATED"/>
    <property type="match status" value="1"/>
</dbReference>
<dbReference type="CDD" id="cd16461">
    <property type="entry name" value="RING-H2_EL5-like"/>
    <property type="match status" value="1"/>
</dbReference>
<feature type="domain" description="RING-type" evidence="6">
    <location>
        <begin position="91"/>
        <end position="133"/>
    </location>
</feature>
<dbReference type="InterPro" id="IPR001841">
    <property type="entry name" value="Znf_RING"/>
</dbReference>
<keyword evidence="8" id="KW-1185">Reference proteome</keyword>
<evidence type="ECO:0000313" key="7">
    <source>
        <dbReference type="EMBL" id="CAA7031002.1"/>
    </source>
</evidence>
<dbReference type="InterPro" id="IPR013083">
    <property type="entry name" value="Znf_RING/FYVE/PHD"/>
</dbReference>
<feature type="transmembrane region" description="Helical" evidence="5">
    <location>
        <begin position="20"/>
        <end position="45"/>
    </location>
</feature>
<dbReference type="SMART" id="SM00184">
    <property type="entry name" value="RING"/>
    <property type="match status" value="1"/>
</dbReference>
<evidence type="ECO:0000256" key="4">
    <source>
        <dbReference type="PROSITE-ProRule" id="PRU00175"/>
    </source>
</evidence>
<sequence length="153" mass="17004">MTRYIIFHETAPPPTPLKTLAPWVTFLIMIFPALLFIFILAGFVICDRICRYHAGVNSSTIGESPPSPNRGLKREALQSLPKSSPCFSTECAICLTEFSVGEEIEVLPMCSHTFHVACIDEWLTYSSSCPSCRRRVLVPVMCHQHFTSAAVAP</sequence>
<keyword evidence="5" id="KW-0812">Transmembrane</keyword>
<dbReference type="InterPro" id="IPR002350">
    <property type="entry name" value="Kazal_dom"/>
</dbReference>
<dbReference type="SUPFAM" id="SSF57850">
    <property type="entry name" value="RING/U-box"/>
    <property type="match status" value="1"/>
</dbReference>
<keyword evidence="2 4" id="KW-0863">Zinc-finger</keyword>
<dbReference type="OrthoDB" id="8062037at2759"/>
<keyword evidence="3" id="KW-0862">Zinc</keyword>